<protein>
    <submittedName>
        <fullName evidence="5">Allophanate hydrolase subunit 1</fullName>
    </submittedName>
</protein>
<evidence type="ECO:0000256" key="1">
    <source>
        <dbReference type="ARBA" id="ARBA00022741"/>
    </source>
</evidence>
<dbReference type="SMART" id="SM00796">
    <property type="entry name" value="AHS1"/>
    <property type="match status" value="1"/>
</dbReference>
<proteinExistence type="predicted"/>
<dbReference type="SUPFAM" id="SSF160467">
    <property type="entry name" value="PH0987 N-terminal domain-like"/>
    <property type="match status" value="1"/>
</dbReference>
<dbReference type="InterPro" id="IPR029000">
    <property type="entry name" value="Cyclophilin-like_dom_sf"/>
</dbReference>
<dbReference type="OrthoDB" id="9778567at2"/>
<sequence length="233" mass="25734">MIQLELAGENALILYLPAEISEKNLRQLQQVQQQVRLLLHEQLQELLPSYASLLIVLKPEHRGLLVIKTLLEQRLKVHDSSCEQSGQLVVLPVYYHPAWDLAAVAERAGLSTTQVIDVHQSVEYRVYAIGFAPGFAYLGELDERLATPRLVSPRPKVPKGAVGIADRQTAVYPAESPGGWNILGLCPTALFKPEYAGTAEALMPFAVGDRVRFQSISRSEFLALGGQLPQELC</sequence>
<dbReference type="Gene3D" id="3.30.1360.40">
    <property type="match status" value="1"/>
</dbReference>
<dbReference type="RefSeq" id="WP_147904642.1">
    <property type="nucleotide sequence ID" value="NZ_BAAAGC010000005.1"/>
</dbReference>
<keyword evidence="2 5" id="KW-0378">Hydrolase</keyword>
<evidence type="ECO:0000313" key="6">
    <source>
        <dbReference type="Proteomes" id="UP000321814"/>
    </source>
</evidence>
<dbReference type="SUPFAM" id="SSF50891">
    <property type="entry name" value="Cyclophilin-like"/>
    <property type="match status" value="1"/>
</dbReference>
<dbReference type="PANTHER" id="PTHR34698">
    <property type="entry name" value="5-OXOPROLINASE SUBUNIT B"/>
    <property type="match status" value="1"/>
</dbReference>
<dbReference type="InterPro" id="IPR010016">
    <property type="entry name" value="PxpB"/>
</dbReference>
<name>A0A5C8LUN0_9GAMM</name>
<dbReference type="GO" id="GO:0016787">
    <property type="term" value="F:hydrolase activity"/>
    <property type="evidence" value="ECO:0007669"/>
    <property type="project" value="UniProtKB-KW"/>
</dbReference>
<comment type="caution">
    <text evidence="5">The sequence shown here is derived from an EMBL/GenBank/DDBJ whole genome shotgun (WGS) entry which is preliminary data.</text>
</comment>
<keyword evidence="1" id="KW-0547">Nucleotide-binding</keyword>
<dbReference type="EMBL" id="VRLR01000008">
    <property type="protein sequence ID" value="TXK79895.1"/>
    <property type="molecule type" value="Genomic_DNA"/>
</dbReference>
<keyword evidence="6" id="KW-1185">Reference proteome</keyword>
<dbReference type="GO" id="GO:0005524">
    <property type="term" value="F:ATP binding"/>
    <property type="evidence" value="ECO:0007669"/>
    <property type="project" value="UniProtKB-KW"/>
</dbReference>
<evidence type="ECO:0000256" key="2">
    <source>
        <dbReference type="ARBA" id="ARBA00022801"/>
    </source>
</evidence>
<reference evidence="5 6" key="1">
    <citation type="submission" date="2019-08" db="EMBL/GenBank/DDBJ databases">
        <title>Draft genome analysis of Rheinheimera tangshanensis isolated from the roots of fresh rice plants (Oryza sativa).</title>
        <authorList>
            <person name="Yu Q."/>
            <person name="Qi Y."/>
            <person name="Zhang H."/>
            <person name="Pu J."/>
        </authorList>
    </citation>
    <scope>NUCLEOTIDE SEQUENCE [LARGE SCALE GENOMIC DNA]</scope>
    <source>
        <strain evidence="5 6">JA3-B52</strain>
    </source>
</reference>
<dbReference type="Pfam" id="PF02682">
    <property type="entry name" value="CT_C_D"/>
    <property type="match status" value="1"/>
</dbReference>
<dbReference type="InterPro" id="IPR003833">
    <property type="entry name" value="CT_C_D"/>
</dbReference>
<dbReference type="Gene3D" id="2.40.100.10">
    <property type="entry name" value="Cyclophilin-like"/>
    <property type="match status" value="1"/>
</dbReference>
<dbReference type="AlphaFoldDB" id="A0A5C8LUN0"/>
<feature type="domain" description="Carboxyltransferase" evidence="4">
    <location>
        <begin position="2"/>
        <end position="203"/>
    </location>
</feature>
<evidence type="ECO:0000313" key="5">
    <source>
        <dbReference type="EMBL" id="TXK79895.1"/>
    </source>
</evidence>
<evidence type="ECO:0000256" key="3">
    <source>
        <dbReference type="ARBA" id="ARBA00022840"/>
    </source>
</evidence>
<organism evidence="5 6">
    <name type="scientific">Rheinheimera tangshanensis</name>
    <dbReference type="NCBI Taxonomy" id="400153"/>
    <lineage>
        <taxon>Bacteria</taxon>
        <taxon>Pseudomonadati</taxon>
        <taxon>Pseudomonadota</taxon>
        <taxon>Gammaproteobacteria</taxon>
        <taxon>Chromatiales</taxon>
        <taxon>Chromatiaceae</taxon>
        <taxon>Rheinheimera</taxon>
    </lineage>
</organism>
<keyword evidence="3" id="KW-0067">ATP-binding</keyword>
<dbReference type="Proteomes" id="UP000321814">
    <property type="component" value="Unassembled WGS sequence"/>
</dbReference>
<dbReference type="PANTHER" id="PTHR34698:SF2">
    <property type="entry name" value="5-OXOPROLINASE SUBUNIT B"/>
    <property type="match status" value="1"/>
</dbReference>
<evidence type="ECO:0000259" key="4">
    <source>
        <dbReference type="SMART" id="SM00796"/>
    </source>
</evidence>
<accession>A0A5C8LUN0</accession>
<gene>
    <name evidence="5" type="ORF">FU839_12540</name>
</gene>